<protein>
    <submittedName>
        <fullName evidence="1">Uncharacterized protein</fullName>
    </submittedName>
</protein>
<proteinExistence type="predicted"/>
<gene>
    <name evidence="1" type="ORF">EGYM00163_LOCUS24226</name>
</gene>
<accession>A0A7S4FT89</accession>
<organism evidence="1">
    <name type="scientific">Eutreptiella gymnastica</name>
    <dbReference type="NCBI Taxonomy" id="73025"/>
    <lineage>
        <taxon>Eukaryota</taxon>
        <taxon>Discoba</taxon>
        <taxon>Euglenozoa</taxon>
        <taxon>Euglenida</taxon>
        <taxon>Spirocuta</taxon>
        <taxon>Euglenophyceae</taxon>
        <taxon>Eutreptiales</taxon>
        <taxon>Eutreptiaceae</taxon>
        <taxon>Eutreptiella</taxon>
    </lineage>
</organism>
<dbReference type="EMBL" id="HBJA01068957">
    <property type="protein sequence ID" value="CAE0813075.1"/>
    <property type="molecule type" value="Transcribed_RNA"/>
</dbReference>
<dbReference type="AlphaFoldDB" id="A0A7S4FT89"/>
<name>A0A7S4FT89_9EUGL</name>
<evidence type="ECO:0000313" key="1">
    <source>
        <dbReference type="EMBL" id="CAE0813075.1"/>
    </source>
</evidence>
<sequence length="108" mass="11611">MDPPLKHHVLNHDVVDGSVRPTKGAPNRGGMTAYTLTNQSHRRKGRALGMYGRKKGLLEGREELPPTANGCCRAFVLRQTAGLPCRNAMALVVFSAKDGLRVSVAGFG</sequence>
<reference evidence="1" key="1">
    <citation type="submission" date="2021-01" db="EMBL/GenBank/DDBJ databases">
        <authorList>
            <person name="Corre E."/>
            <person name="Pelletier E."/>
            <person name="Niang G."/>
            <person name="Scheremetjew M."/>
            <person name="Finn R."/>
            <person name="Kale V."/>
            <person name="Holt S."/>
            <person name="Cochrane G."/>
            <person name="Meng A."/>
            <person name="Brown T."/>
            <person name="Cohen L."/>
        </authorList>
    </citation>
    <scope>NUCLEOTIDE SEQUENCE</scope>
    <source>
        <strain evidence="1">CCMP1594</strain>
    </source>
</reference>